<reference evidence="1" key="1">
    <citation type="submission" date="2020-04" db="EMBL/GenBank/DDBJ databases">
        <authorList>
            <person name="Alioto T."/>
            <person name="Alioto T."/>
            <person name="Gomez Garrido J."/>
        </authorList>
    </citation>
    <scope>NUCLEOTIDE SEQUENCE</scope>
    <source>
        <strain evidence="1">A484AB</strain>
    </source>
</reference>
<dbReference type="EMBL" id="CACRXK020031030">
    <property type="protein sequence ID" value="CAB4042881.1"/>
    <property type="molecule type" value="Genomic_DNA"/>
</dbReference>
<keyword evidence="2" id="KW-1185">Reference proteome</keyword>
<dbReference type="Proteomes" id="UP001152795">
    <property type="component" value="Unassembled WGS sequence"/>
</dbReference>
<gene>
    <name evidence="1" type="ORF">PACLA_8A000330</name>
</gene>
<comment type="caution">
    <text evidence="1">The sequence shown here is derived from an EMBL/GenBank/DDBJ whole genome shotgun (WGS) entry which is preliminary data.</text>
</comment>
<name>A0A6S7KK53_PARCT</name>
<protein>
    <submittedName>
        <fullName evidence="1">Uncharacterized protein</fullName>
    </submittedName>
</protein>
<sequence>MSDKIEALIKKISKQPRNDIVAELIGKGDIDSLTQFRLKLVEKGRQFETFPKGDPYIRRKPKGCSKFSTLEERLANDICEIHEYFNTGVVTMGLKDMFKNENGSSDLSVVSESGVVNTIHWCSDAEAGAEKPLSQVTPSRADGLSTPGEARKCWKSRDLTQSLTDTFCQVNSNSHPVTKTKHSDEKMSCKDILVLVKNMRAELLAVREECAESVKRFENKVNELNSVLEAKD</sequence>
<organism evidence="1 2">
    <name type="scientific">Paramuricea clavata</name>
    <name type="common">Red gorgonian</name>
    <name type="synonym">Violescent sea-whip</name>
    <dbReference type="NCBI Taxonomy" id="317549"/>
    <lineage>
        <taxon>Eukaryota</taxon>
        <taxon>Metazoa</taxon>
        <taxon>Cnidaria</taxon>
        <taxon>Anthozoa</taxon>
        <taxon>Octocorallia</taxon>
        <taxon>Malacalcyonacea</taxon>
        <taxon>Plexauridae</taxon>
        <taxon>Paramuricea</taxon>
    </lineage>
</organism>
<evidence type="ECO:0000313" key="2">
    <source>
        <dbReference type="Proteomes" id="UP001152795"/>
    </source>
</evidence>
<accession>A0A6S7KK53</accession>
<evidence type="ECO:0000313" key="1">
    <source>
        <dbReference type="EMBL" id="CAB4042881.1"/>
    </source>
</evidence>
<proteinExistence type="predicted"/>
<dbReference type="AlphaFoldDB" id="A0A6S7KK53"/>